<protein>
    <recommendedName>
        <fullName evidence="6">Outer membrane lipoprotein BamD-like domain-containing protein</fullName>
    </recommendedName>
</protein>
<dbReference type="AlphaFoldDB" id="A0A1R1MLK4"/>
<keyword evidence="1" id="KW-0732">Signal</keyword>
<keyword evidence="4" id="KW-0802">TPR repeat</keyword>
<dbReference type="EMBL" id="MOEN01000010">
    <property type="protein sequence ID" value="OMH40691.1"/>
    <property type="molecule type" value="Genomic_DNA"/>
</dbReference>
<proteinExistence type="predicted"/>
<dbReference type="Gene3D" id="1.25.40.10">
    <property type="entry name" value="Tetratricopeptide repeat domain"/>
    <property type="match status" value="1"/>
</dbReference>
<evidence type="ECO:0000256" key="4">
    <source>
        <dbReference type="PROSITE-ProRule" id="PRU00339"/>
    </source>
</evidence>
<dbReference type="InterPro" id="IPR017689">
    <property type="entry name" value="BamD"/>
</dbReference>
<dbReference type="OrthoDB" id="11267at2"/>
<dbReference type="NCBIfam" id="TIGR03302">
    <property type="entry name" value="OM_YfiO"/>
    <property type="match status" value="1"/>
</dbReference>
<keyword evidence="2" id="KW-0472">Membrane</keyword>
<keyword evidence="3" id="KW-0998">Cell outer membrane</keyword>
<evidence type="ECO:0000256" key="2">
    <source>
        <dbReference type="ARBA" id="ARBA00023136"/>
    </source>
</evidence>
<accession>A0A1R1MLK4</accession>
<feature type="coiled-coil region" evidence="5">
    <location>
        <begin position="207"/>
        <end position="238"/>
    </location>
</feature>
<keyword evidence="8" id="KW-1185">Reference proteome</keyword>
<keyword evidence="5" id="KW-0175">Coiled coil</keyword>
<reference evidence="7 8" key="1">
    <citation type="submission" date="2016-10" db="EMBL/GenBank/DDBJ databases">
        <title>Genome sequence of a sulfur-reducing bacterium Desulfurobacterium indicum K6013.</title>
        <authorList>
            <person name="Cao J."/>
            <person name="Shao Z."/>
            <person name="Alain K."/>
            <person name="Jebbar M."/>
        </authorList>
    </citation>
    <scope>NUCLEOTIDE SEQUENCE [LARGE SCALE GENOMIC DNA]</scope>
    <source>
        <strain evidence="7 8">K6013</strain>
    </source>
</reference>
<dbReference type="InterPro" id="IPR039565">
    <property type="entry name" value="BamD-like"/>
</dbReference>
<dbReference type="Pfam" id="PF13525">
    <property type="entry name" value="YfiO"/>
    <property type="match status" value="1"/>
</dbReference>
<comment type="caution">
    <text evidence="7">The sequence shown here is derived from an EMBL/GenBank/DDBJ whole genome shotgun (WGS) entry which is preliminary data.</text>
</comment>
<evidence type="ECO:0000259" key="6">
    <source>
        <dbReference type="Pfam" id="PF13525"/>
    </source>
</evidence>
<evidence type="ECO:0000256" key="5">
    <source>
        <dbReference type="SAM" id="Coils"/>
    </source>
</evidence>
<feature type="domain" description="Outer membrane lipoprotein BamD-like" evidence="6">
    <location>
        <begin position="23"/>
        <end position="205"/>
    </location>
</feature>
<dbReference type="InterPro" id="IPR011990">
    <property type="entry name" value="TPR-like_helical_dom_sf"/>
</dbReference>
<evidence type="ECO:0000313" key="8">
    <source>
        <dbReference type="Proteomes" id="UP000187408"/>
    </source>
</evidence>
<evidence type="ECO:0000256" key="3">
    <source>
        <dbReference type="ARBA" id="ARBA00023237"/>
    </source>
</evidence>
<evidence type="ECO:0000256" key="1">
    <source>
        <dbReference type="ARBA" id="ARBA00022729"/>
    </source>
</evidence>
<gene>
    <name evidence="7" type="ORF">BLW93_03695</name>
</gene>
<dbReference type="InterPro" id="IPR019734">
    <property type="entry name" value="TPR_rpt"/>
</dbReference>
<dbReference type="Proteomes" id="UP000187408">
    <property type="component" value="Unassembled WGS sequence"/>
</dbReference>
<sequence>MKKFLPIVAFILISGCAKQVQTGQELFNKGTSAVEKKDWNDAVINLKEALSKDLTPQQREKAMIMLADAYFKKEDYTDAALEYKEFLTLFPASKYADKALFRLSLCYLQLVKGPQWDQTFTKKALDAINTFIENYPDSPLKEKAEQIRKECRKILAEHIVYIGLTYDMLHQFTASIQRYEEARALYSDVEEPDKLLFLIGRAQYFVPMQAEEKIEELKEQLDAEKERLAKAKTDEEVKVCNRRISLLLKDIENWQKLADMNRRKGEKNLKTLIMKYPDSIYASKARDILKGSEKIEIFPVENPVKKPFFRWFFETL</sequence>
<dbReference type="SMART" id="SM00028">
    <property type="entry name" value="TPR"/>
    <property type="match status" value="3"/>
</dbReference>
<name>A0A1R1MLK4_9BACT</name>
<dbReference type="PROSITE" id="PS50005">
    <property type="entry name" value="TPR"/>
    <property type="match status" value="1"/>
</dbReference>
<dbReference type="PROSITE" id="PS51257">
    <property type="entry name" value="PROKAR_LIPOPROTEIN"/>
    <property type="match status" value="1"/>
</dbReference>
<organism evidence="7 8">
    <name type="scientific">Desulfurobacterium indicum</name>
    <dbReference type="NCBI Taxonomy" id="1914305"/>
    <lineage>
        <taxon>Bacteria</taxon>
        <taxon>Pseudomonadati</taxon>
        <taxon>Aquificota</taxon>
        <taxon>Aquificia</taxon>
        <taxon>Desulfurobacteriales</taxon>
        <taxon>Desulfurobacteriaceae</taxon>
        <taxon>Desulfurobacterium</taxon>
    </lineage>
</organism>
<dbReference type="STRING" id="1914305.BLW93_03695"/>
<evidence type="ECO:0000313" key="7">
    <source>
        <dbReference type="EMBL" id="OMH40691.1"/>
    </source>
</evidence>
<dbReference type="SUPFAM" id="SSF48452">
    <property type="entry name" value="TPR-like"/>
    <property type="match status" value="1"/>
</dbReference>
<dbReference type="RefSeq" id="WP_076712769.1">
    <property type="nucleotide sequence ID" value="NZ_MOEN01000010.1"/>
</dbReference>
<feature type="repeat" description="TPR" evidence="4">
    <location>
        <begin position="60"/>
        <end position="93"/>
    </location>
</feature>